<keyword evidence="7" id="KW-1185">Reference proteome</keyword>
<dbReference type="Proteomes" id="UP001274830">
    <property type="component" value="Unassembled WGS sequence"/>
</dbReference>
<dbReference type="SUPFAM" id="SSF48366">
    <property type="entry name" value="Ras GEF"/>
    <property type="match status" value="1"/>
</dbReference>
<dbReference type="SUPFAM" id="SSF52540">
    <property type="entry name" value="P-loop containing nucleoside triphosphate hydrolases"/>
    <property type="match status" value="1"/>
</dbReference>
<dbReference type="GO" id="GO:0005085">
    <property type="term" value="F:guanyl-nucleotide exchange factor activity"/>
    <property type="evidence" value="ECO:0007669"/>
    <property type="project" value="UniProtKB-KW"/>
</dbReference>
<evidence type="ECO:0000259" key="4">
    <source>
        <dbReference type="PROSITE" id="PS50009"/>
    </source>
</evidence>
<dbReference type="InterPro" id="IPR008937">
    <property type="entry name" value="Ras-like_GEF"/>
</dbReference>
<feature type="compositionally biased region" description="Gly residues" evidence="3">
    <location>
        <begin position="1"/>
        <end position="11"/>
    </location>
</feature>
<dbReference type="AlphaFoldDB" id="A0AAE0WNQ8"/>
<name>A0AAE0WNQ8_9PEZI</name>
<evidence type="ECO:0000256" key="1">
    <source>
        <dbReference type="ARBA" id="ARBA00022658"/>
    </source>
</evidence>
<feature type="region of interest" description="Disordered" evidence="3">
    <location>
        <begin position="320"/>
        <end position="445"/>
    </location>
</feature>
<dbReference type="InterPro" id="IPR001895">
    <property type="entry name" value="RASGEF_cat_dom"/>
</dbReference>
<gene>
    <name evidence="6" type="ORF">LTR78_004997</name>
</gene>
<feature type="compositionally biased region" description="Low complexity" evidence="3">
    <location>
        <begin position="39"/>
        <end position="55"/>
    </location>
</feature>
<feature type="compositionally biased region" description="Basic and acidic residues" evidence="3">
    <location>
        <begin position="29"/>
        <end position="38"/>
    </location>
</feature>
<dbReference type="InterPro" id="IPR000651">
    <property type="entry name" value="Ras-like_Gua-exchang_fac_N"/>
</dbReference>
<feature type="compositionally biased region" description="Low complexity" evidence="3">
    <location>
        <begin position="84"/>
        <end position="95"/>
    </location>
</feature>
<evidence type="ECO:0000259" key="5">
    <source>
        <dbReference type="PROSITE" id="PS50212"/>
    </source>
</evidence>
<dbReference type="InterPro" id="IPR027417">
    <property type="entry name" value="P-loop_NTPase"/>
</dbReference>
<evidence type="ECO:0000256" key="2">
    <source>
        <dbReference type="PROSITE-ProRule" id="PRU00168"/>
    </source>
</evidence>
<evidence type="ECO:0000256" key="3">
    <source>
        <dbReference type="SAM" id="MobiDB-lite"/>
    </source>
</evidence>
<dbReference type="PANTHER" id="PTHR23113:SF348">
    <property type="entry name" value="GUANYL-NUCLEOTIDE EXCHANGE FACTOR RASGEF, PUTATIVE (AFU_ORTHOLOGUE AFUA_1G04700)-RELATED"/>
    <property type="match status" value="1"/>
</dbReference>
<dbReference type="CDD" id="cd00882">
    <property type="entry name" value="Ras_like_GTPase"/>
    <property type="match status" value="1"/>
</dbReference>
<feature type="compositionally biased region" description="Basic and acidic residues" evidence="3">
    <location>
        <begin position="577"/>
        <end position="588"/>
    </location>
</feature>
<feature type="compositionally biased region" description="Low complexity" evidence="3">
    <location>
        <begin position="426"/>
        <end position="437"/>
    </location>
</feature>
<dbReference type="Pfam" id="PF00618">
    <property type="entry name" value="RasGEF_N"/>
    <property type="match status" value="1"/>
</dbReference>
<feature type="compositionally biased region" description="Acidic residues" evidence="3">
    <location>
        <begin position="98"/>
        <end position="107"/>
    </location>
</feature>
<dbReference type="CDD" id="cd06224">
    <property type="entry name" value="REM"/>
    <property type="match status" value="1"/>
</dbReference>
<dbReference type="Pfam" id="PF00617">
    <property type="entry name" value="RasGEF"/>
    <property type="match status" value="1"/>
</dbReference>
<feature type="domain" description="Ras-GEF" evidence="4">
    <location>
        <begin position="673"/>
        <end position="913"/>
    </location>
</feature>
<feature type="compositionally biased region" description="Basic and acidic residues" evidence="3">
    <location>
        <begin position="384"/>
        <end position="402"/>
    </location>
</feature>
<dbReference type="PROSITE" id="PS50212">
    <property type="entry name" value="RASGEF_NTER"/>
    <property type="match status" value="1"/>
</dbReference>
<protein>
    <recommendedName>
        <fullName evidence="8">Ras GEF</fullName>
    </recommendedName>
</protein>
<feature type="region of interest" description="Disordered" evidence="3">
    <location>
        <begin position="566"/>
        <end position="598"/>
    </location>
</feature>
<evidence type="ECO:0000313" key="6">
    <source>
        <dbReference type="EMBL" id="KAK3675063.1"/>
    </source>
</evidence>
<proteinExistence type="predicted"/>
<dbReference type="InterPro" id="IPR023578">
    <property type="entry name" value="Ras_GEF_dom_sf"/>
</dbReference>
<dbReference type="SMART" id="SM00147">
    <property type="entry name" value="RasGEF"/>
    <property type="match status" value="1"/>
</dbReference>
<evidence type="ECO:0008006" key="8">
    <source>
        <dbReference type="Google" id="ProtNLM"/>
    </source>
</evidence>
<reference evidence="6" key="1">
    <citation type="submission" date="2023-07" db="EMBL/GenBank/DDBJ databases">
        <title>Black Yeasts Isolated from many extreme environments.</title>
        <authorList>
            <person name="Coleine C."/>
            <person name="Stajich J.E."/>
            <person name="Selbmann L."/>
        </authorList>
    </citation>
    <scope>NUCLEOTIDE SEQUENCE</scope>
    <source>
        <strain evidence="6">CCFEE 5485</strain>
    </source>
</reference>
<feature type="compositionally biased region" description="Polar residues" evidence="3">
    <location>
        <begin position="320"/>
        <end position="337"/>
    </location>
</feature>
<dbReference type="Gene3D" id="1.20.870.10">
    <property type="entry name" value="Son of sevenless (SoS) protein Chain: S domain 1"/>
    <property type="match status" value="1"/>
</dbReference>
<dbReference type="InterPro" id="IPR036964">
    <property type="entry name" value="RASGEF_cat_dom_sf"/>
</dbReference>
<keyword evidence="1 2" id="KW-0344">Guanine-nucleotide releasing factor</keyword>
<dbReference type="EMBL" id="JAUTXT010000016">
    <property type="protein sequence ID" value="KAK3675063.1"/>
    <property type="molecule type" value="Genomic_DNA"/>
</dbReference>
<feature type="domain" description="N-terminal Ras-GEF" evidence="5">
    <location>
        <begin position="438"/>
        <end position="567"/>
    </location>
</feature>
<dbReference type="GO" id="GO:0007265">
    <property type="term" value="P:Ras protein signal transduction"/>
    <property type="evidence" value="ECO:0007669"/>
    <property type="project" value="TreeGrafter"/>
</dbReference>
<sequence>MPSSSSGGGGGRDSRRSSKSGASGNDAYRTSERKEKAKSSASYTAAAYGASRRGSVQPTMGTVPERPRMKSRNNSAPLIATREQQQGSGQGQQRGQEADGEEDEEDAAQMRAGAMVDGQDEDEVAGVVGAARQYQPFQSPEVSEPLPEINIAVIGAEEVGKSTFIQRALGLPHLPPSQAAVKKFPVDGSVYLVRLLELPINDVDVDDETVTWPDAIEDLPMPKVDGAITLYDISDKETLKDVPGVLNAIRRASLPSVLISAKCDTPPSEREVDPMSIERNALRSFGGISVLQTSENSLESHKSAMATILKSIILGMPGDTNRTSLATRRRAQSNASRPVSPRPPAGTGHARASSEFSLLMQKDPSHARHDSSLAGYGSSTQLKVPKEASHEDMHRSFYHEESASEDGSTESAYSQEAAESVQRSQTFAGAAATTPTTASPPESGAGFEELVDRLLAPPMQPMTSKQDTKFVAVFLALYRKFAAPGRLLEAIAERFDALEQNGSAMMTVTRMQLQYLEVMDKWVGQYPGDFAHPRTKRRMQTFITKISQTRIHGAAAKEMVNHLESATEDDDTNWTFPDKDREVGDRSSKGSRSSTLIDDPSALFDEHWSGTTLGEISITSASDGTVRSSSGSSISSSQIMANAEAAQKAAALLRPTGKRPITKDEWRMLMNEPDALIARELTRMDWIMFSSIRPRDLVRNVASTSERAKYKNLLNVARMSEHFNRVAVWVSNYVLFRDKPKHRALMLEKFMRIARKLRELNNYNSLGAIIAGMKSSSVGRLGLTRDLIPTDAGKDWLKLEILMGSSRSYAAYRMAWENTNGERIPYLPLHLRDLASAEMGNATLIGPERDGRVNWRKFEVMGDVVVGIQRAQGTPYKGLGGGKGEVGVRELVLDVRLEEEDALYERSLRVEPAQGAGGASEKLRQLFKR</sequence>
<dbReference type="Gene3D" id="1.10.840.10">
    <property type="entry name" value="Ras guanine-nucleotide exchange factors catalytic domain"/>
    <property type="match status" value="1"/>
</dbReference>
<comment type="caution">
    <text evidence="6">The sequence shown here is derived from an EMBL/GenBank/DDBJ whole genome shotgun (WGS) entry which is preliminary data.</text>
</comment>
<dbReference type="PROSITE" id="PS50009">
    <property type="entry name" value="RASGEF_CAT"/>
    <property type="match status" value="1"/>
</dbReference>
<dbReference type="PANTHER" id="PTHR23113">
    <property type="entry name" value="GUANINE NUCLEOTIDE EXCHANGE FACTOR"/>
    <property type="match status" value="1"/>
</dbReference>
<accession>A0AAE0WNQ8</accession>
<evidence type="ECO:0000313" key="7">
    <source>
        <dbReference type="Proteomes" id="UP001274830"/>
    </source>
</evidence>
<feature type="region of interest" description="Disordered" evidence="3">
    <location>
        <begin position="1"/>
        <end position="111"/>
    </location>
</feature>
<organism evidence="6 7">
    <name type="scientific">Recurvomyces mirabilis</name>
    <dbReference type="NCBI Taxonomy" id="574656"/>
    <lineage>
        <taxon>Eukaryota</taxon>
        <taxon>Fungi</taxon>
        <taxon>Dikarya</taxon>
        <taxon>Ascomycota</taxon>
        <taxon>Pezizomycotina</taxon>
        <taxon>Dothideomycetes</taxon>
        <taxon>Dothideomycetidae</taxon>
        <taxon>Mycosphaerellales</taxon>
        <taxon>Teratosphaeriaceae</taxon>
        <taxon>Recurvomyces</taxon>
    </lineage>
</organism>
<dbReference type="Gene3D" id="3.40.50.300">
    <property type="entry name" value="P-loop containing nucleotide triphosphate hydrolases"/>
    <property type="match status" value="1"/>
</dbReference>
<dbReference type="GO" id="GO:0005886">
    <property type="term" value="C:plasma membrane"/>
    <property type="evidence" value="ECO:0007669"/>
    <property type="project" value="TreeGrafter"/>
</dbReference>